<dbReference type="PANTHER" id="PTHR47237">
    <property type="entry name" value="SLL0310 PROTEIN"/>
    <property type="match status" value="1"/>
</dbReference>
<reference evidence="2 3" key="1">
    <citation type="submission" date="2023-06" db="EMBL/GenBank/DDBJ databases">
        <title>Rock-solubilizing bacteria, Microbacterium invictum, promotes re-establishment of vegetation in rocky wasteland by accelerating rock bio-weathering and reshaping soil bacterial community.</title>
        <authorList>
            <person name="Liu C."/>
        </authorList>
    </citation>
    <scope>NUCLEOTIDE SEQUENCE [LARGE SCALE GENOMIC DNA]</scope>
    <source>
        <strain evidence="2 3">X-18</strain>
    </source>
</reference>
<name>A0ABZ0VC25_9MICO</name>
<evidence type="ECO:0000313" key="2">
    <source>
        <dbReference type="EMBL" id="WQB70337.1"/>
    </source>
</evidence>
<proteinExistence type="predicted"/>
<dbReference type="PANTHER" id="PTHR47237:SF1">
    <property type="entry name" value="SLL0310 PROTEIN"/>
    <property type="match status" value="1"/>
</dbReference>
<protein>
    <submittedName>
        <fullName evidence="2">GNAT family N-acetyltransferase</fullName>
    </submittedName>
</protein>
<dbReference type="InterPro" id="IPR000182">
    <property type="entry name" value="GNAT_dom"/>
</dbReference>
<dbReference type="Pfam" id="PF00583">
    <property type="entry name" value="Acetyltransf_1"/>
    <property type="match status" value="1"/>
</dbReference>
<evidence type="ECO:0000259" key="1">
    <source>
        <dbReference type="PROSITE" id="PS51186"/>
    </source>
</evidence>
<keyword evidence="3" id="KW-1185">Reference proteome</keyword>
<feature type="domain" description="N-acetyltransferase" evidence="1">
    <location>
        <begin position="3"/>
        <end position="147"/>
    </location>
</feature>
<dbReference type="EMBL" id="CP139779">
    <property type="protein sequence ID" value="WQB70337.1"/>
    <property type="molecule type" value="Genomic_DNA"/>
</dbReference>
<dbReference type="Gene3D" id="3.40.630.30">
    <property type="match status" value="1"/>
</dbReference>
<dbReference type="InterPro" id="IPR016181">
    <property type="entry name" value="Acyl_CoA_acyltransferase"/>
</dbReference>
<dbReference type="Pfam" id="PF18014">
    <property type="entry name" value="Acetyltransf_18"/>
    <property type="match status" value="1"/>
</dbReference>
<dbReference type="SUPFAM" id="SSF55729">
    <property type="entry name" value="Acyl-CoA N-acyltransferases (Nat)"/>
    <property type="match status" value="1"/>
</dbReference>
<dbReference type="InterPro" id="IPR052729">
    <property type="entry name" value="Acyl/Acetyltrans_Enzymes"/>
</dbReference>
<organism evidence="2 3">
    <name type="scientific">Microbacterium invictum</name>
    <dbReference type="NCBI Taxonomy" id="515415"/>
    <lineage>
        <taxon>Bacteria</taxon>
        <taxon>Bacillati</taxon>
        <taxon>Actinomycetota</taxon>
        <taxon>Actinomycetes</taxon>
        <taxon>Micrococcales</taxon>
        <taxon>Microbacteriaceae</taxon>
        <taxon>Microbacterium</taxon>
    </lineage>
</organism>
<sequence>MAFEIGAASAADVTMMAEWAVTEGWNPGVTDAHAFAVADPRGFLIGRLDGEPVTSISVVRYGDDFGFLGMYIARADVRGRGLGFQTWQAGMDRMTGRVVALDGVVAQQDNYRRSGFVPAWTNIRYEGSPVPTPAPSGVRVVDAREIPFDRLAAYDRRCFGAPRDAFLAAWVSLPARSARVALRGEEIVGFAVLRDAAAASRLGPVFAEGESVASALVSALADDRGAGKVAVDVPGVNARAVAWAQAHGWSPSFETARMYTGEAPAIETAGIFGITSLELG</sequence>
<evidence type="ECO:0000313" key="3">
    <source>
        <dbReference type="Proteomes" id="UP001324533"/>
    </source>
</evidence>
<gene>
    <name evidence="2" type="ORF">T9R20_16825</name>
</gene>
<dbReference type="PROSITE" id="PS51186">
    <property type="entry name" value="GNAT"/>
    <property type="match status" value="1"/>
</dbReference>
<accession>A0ABZ0VC25</accession>
<dbReference type="Proteomes" id="UP001324533">
    <property type="component" value="Chromosome"/>
</dbReference>
<dbReference type="Gene3D" id="3.40.630.90">
    <property type="match status" value="1"/>
</dbReference>
<dbReference type="InterPro" id="IPR041496">
    <property type="entry name" value="YitH/HolE_GNAT"/>
</dbReference>
<dbReference type="RefSeq" id="WP_322410484.1">
    <property type="nucleotide sequence ID" value="NZ_CP139779.1"/>
</dbReference>